<dbReference type="GO" id="GO:0006412">
    <property type="term" value="P:translation"/>
    <property type="evidence" value="ECO:0007669"/>
    <property type="project" value="InterPro"/>
</dbReference>
<comment type="similarity">
    <text evidence="1">Belongs to the universal ribosomal protein uS7 family.</text>
</comment>
<feature type="compositionally biased region" description="Low complexity" evidence="4">
    <location>
        <begin position="44"/>
        <end position="64"/>
    </location>
</feature>
<keyword evidence="7" id="KW-1185">Reference proteome</keyword>
<dbReference type="InParanoid" id="A0A066VB42"/>
<evidence type="ECO:0000256" key="2">
    <source>
        <dbReference type="ARBA" id="ARBA00022980"/>
    </source>
</evidence>
<dbReference type="Pfam" id="PF00177">
    <property type="entry name" value="Ribosomal_S7"/>
    <property type="match status" value="1"/>
</dbReference>
<gene>
    <name evidence="6" type="ORF">K437DRAFT_259255</name>
</gene>
<dbReference type="InterPro" id="IPR000235">
    <property type="entry name" value="Ribosomal_uS7"/>
</dbReference>
<dbReference type="PANTHER" id="PTHR11205">
    <property type="entry name" value="RIBOSOMAL PROTEIN S7"/>
    <property type="match status" value="1"/>
</dbReference>
<comment type="caution">
    <text evidence="6">The sequence shown here is derived from an EMBL/GenBank/DDBJ whole genome shotgun (WGS) entry which is preliminary data.</text>
</comment>
<keyword evidence="3" id="KW-0687">Ribonucleoprotein</keyword>
<dbReference type="FunCoup" id="A0A066VB42">
    <property type="interactions" value="145"/>
</dbReference>
<dbReference type="HOGENOM" id="CLU_947266_0_0_1"/>
<evidence type="ECO:0000256" key="4">
    <source>
        <dbReference type="SAM" id="MobiDB-lite"/>
    </source>
</evidence>
<name>A0A066VB42_TILAU</name>
<dbReference type="Proteomes" id="UP000027361">
    <property type="component" value="Unassembled WGS sequence"/>
</dbReference>
<protein>
    <submittedName>
        <fullName evidence="6">Ribosomal protein S7</fullName>
    </submittedName>
</protein>
<dbReference type="GeneID" id="25265204"/>
<dbReference type="STRING" id="1037660.A0A066VB42"/>
<dbReference type="InterPro" id="IPR047988">
    <property type="entry name" value="Ribosomal_uS7m_fungi"/>
</dbReference>
<dbReference type="InterPro" id="IPR036823">
    <property type="entry name" value="Ribosomal_uS7_dom_sf"/>
</dbReference>
<dbReference type="InterPro" id="IPR023798">
    <property type="entry name" value="Ribosomal_uS7_dom"/>
</dbReference>
<dbReference type="RefSeq" id="XP_013240885.1">
    <property type="nucleotide sequence ID" value="XM_013385431.1"/>
</dbReference>
<sequence length="294" mass="31354">MASSIASTSRVLLSRHSVRPSWECICPSRFSRSITSSTLLGAESPESPARAHRPSSPSSSTPAELARVLGNKTGEDVRPSSFSPGASATRARRRTFEARQAAAGRVQGLSNGSASPPSPGQQQNSVRMPSERLAQPLSNPYLQKRPGYTPDNIPPATNPLLATIVGLLTKDGKKAKAMRQVSDVLGHLMRATNSSPLPILSAAIELASPLVRMQSSKSGGKQVQVPLPLNEKQRTRRAIVSILEASKKRGDAELSARVAREVIAVVEGNSSVLQRKEEIHKVALANRANASVRI</sequence>
<proteinExistence type="inferred from homology"/>
<keyword evidence="2 6" id="KW-0689">Ribosomal protein</keyword>
<dbReference type="GO" id="GO:0005840">
    <property type="term" value="C:ribosome"/>
    <property type="evidence" value="ECO:0007669"/>
    <property type="project" value="UniProtKB-KW"/>
</dbReference>
<feature type="region of interest" description="Disordered" evidence="4">
    <location>
        <begin position="39"/>
        <end position="128"/>
    </location>
</feature>
<feature type="compositionally biased region" description="Polar residues" evidence="4">
    <location>
        <begin position="108"/>
        <end position="127"/>
    </location>
</feature>
<feature type="domain" description="Small ribosomal subunit protein uS7" evidence="5">
    <location>
        <begin position="149"/>
        <end position="287"/>
    </location>
</feature>
<evidence type="ECO:0000256" key="1">
    <source>
        <dbReference type="ARBA" id="ARBA00007151"/>
    </source>
</evidence>
<dbReference type="SUPFAM" id="SSF47973">
    <property type="entry name" value="Ribosomal protein S7"/>
    <property type="match status" value="1"/>
</dbReference>
<reference evidence="6 7" key="1">
    <citation type="submission" date="2014-05" db="EMBL/GenBank/DDBJ databases">
        <title>Draft genome sequence of a rare smut relative, Tilletiaria anomala UBC 951.</title>
        <authorList>
            <consortium name="DOE Joint Genome Institute"/>
            <person name="Toome M."/>
            <person name="Kuo A."/>
            <person name="Henrissat B."/>
            <person name="Lipzen A."/>
            <person name="Tritt A."/>
            <person name="Yoshinaga Y."/>
            <person name="Zane M."/>
            <person name="Barry K."/>
            <person name="Grigoriev I.V."/>
            <person name="Spatafora J.W."/>
            <person name="Aimea M.C."/>
        </authorList>
    </citation>
    <scope>NUCLEOTIDE SEQUENCE [LARGE SCALE GENOMIC DNA]</scope>
    <source>
        <strain evidence="6 7">UBC 951</strain>
    </source>
</reference>
<evidence type="ECO:0000259" key="5">
    <source>
        <dbReference type="Pfam" id="PF00177"/>
    </source>
</evidence>
<dbReference type="CDD" id="cd14868">
    <property type="entry name" value="uS7_Mitochondria_Fungi"/>
    <property type="match status" value="1"/>
</dbReference>
<dbReference type="Gene3D" id="1.10.455.10">
    <property type="entry name" value="Ribosomal protein S7 domain"/>
    <property type="match status" value="1"/>
</dbReference>
<evidence type="ECO:0000313" key="6">
    <source>
        <dbReference type="EMBL" id="KDN38952.1"/>
    </source>
</evidence>
<dbReference type="GO" id="GO:1990904">
    <property type="term" value="C:ribonucleoprotein complex"/>
    <property type="evidence" value="ECO:0007669"/>
    <property type="project" value="UniProtKB-KW"/>
</dbReference>
<dbReference type="EMBL" id="JMSN01000111">
    <property type="protein sequence ID" value="KDN38952.1"/>
    <property type="molecule type" value="Genomic_DNA"/>
</dbReference>
<evidence type="ECO:0000313" key="7">
    <source>
        <dbReference type="Proteomes" id="UP000027361"/>
    </source>
</evidence>
<dbReference type="AlphaFoldDB" id="A0A066VB42"/>
<dbReference type="OrthoDB" id="9972728at2759"/>
<organism evidence="6 7">
    <name type="scientific">Tilletiaria anomala (strain ATCC 24038 / CBS 436.72 / UBC 951)</name>
    <dbReference type="NCBI Taxonomy" id="1037660"/>
    <lineage>
        <taxon>Eukaryota</taxon>
        <taxon>Fungi</taxon>
        <taxon>Dikarya</taxon>
        <taxon>Basidiomycota</taxon>
        <taxon>Ustilaginomycotina</taxon>
        <taxon>Exobasidiomycetes</taxon>
        <taxon>Georgefischeriales</taxon>
        <taxon>Tilletiariaceae</taxon>
        <taxon>Tilletiaria</taxon>
    </lineage>
</organism>
<evidence type="ECO:0000256" key="3">
    <source>
        <dbReference type="ARBA" id="ARBA00023274"/>
    </source>
</evidence>
<accession>A0A066VB42</accession>